<dbReference type="Gene3D" id="3.30.70.20">
    <property type="match status" value="2"/>
</dbReference>
<dbReference type="EMBL" id="JAYMFH010000009">
    <property type="protein sequence ID" value="MEC4295185.1"/>
    <property type="molecule type" value="Genomic_DNA"/>
</dbReference>
<feature type="domain" description="4Fe-4S ferredoxin-type" evidence="7">
    <location>
        <begin position="411"/>
        <end position="441"/>
    </location>
</feature>
<dbReference type="PROSITE" id="PS51379">
    <property type="entry name" value="4FE4S_FER_2"/>
    <property type="match status" value="3"/>
</dbReference>
<dbReference type="PANTHER" id="PTHR43687">
    <property type="entry name" value="ADENYLYLSULFATE REDUCTASE, BETA SUBUNIT"/>
    <property type="match status" value="1"/>
</dbReference>
<evidence type="ECO:0000256" key="5">
    <source>
        <dbReference type="ARBA" id="ARBA00023014"/>
    </source>
</evidence>
<sequence>MTNYRHGQMIHLIDGLDSPLLAVQPDRCVLVRNRNGECLRCAAVCTTGAISLAEEGIVVSPDLCIGCGTCASACPTGCLAAANPTDEELFAAVEGALARHDGQVAIACETACALAQRDADGEDTFAPGKPVGTTEDDREVIGVVCLGRVDESLLIEATARHAQSIQLISGRCETCAHHCGGALCDEIASSATNLLTAMGVPSPLERIQFENTEDASKILRLRPPASAQDDTAGIPTEAGRSGLTGDAHQASSAVATEAERRGDAGCSDRASSAASTEAECSGLPGGAHQASSAANAISPVGCRAERGLSERLSTAREAAPDEPSSEDCLSESEYPASPTPDEPQAQRKRVNPAARTALIPGANKDFVPEFTHVQSDGTLPHFVPPRRLRLFNSLKALGTPEQPSVATHLWGQVDINTELCRSCRMCTVFCPTGAVSRFDAGDGAFGVEHRSALCMQCRLCETICPEQAITVSDTVSTEEFLSGAKFRFAMQPIGWNPGAEDSIASRMARFIKVDNVQEPQAKVKSNDTAERRAYAQARDARRREIRGE</sequence>
<dbReference type="InterPro" id="IPR003813">
    <property type="entry name" value="MvhD/FlpD"/>
</dbReference>
<evidence type="ECO:0000313" key="9">
    <source>
        <dbReference type="Proteomes" id="UP001343724"/>
    </source>
</evidence>
<evidence type="ECO:0000256" key="1">
    <source>
        <dbReference type="ARBA" id="ARBA00022485"/>
    </source>
</evidence>
<evidence type="ECO:0000256" key="3">
    <source>
        <dbReference type="ARBA" id="ARBA00023002"/>
    </source>
</evidence>
<reference evidence="8 9" key="1">
    <citation type="submission" date="2024-01" db="EMBL/GenBank/DDBJ databases">
        <title>novel species in genus Adlercreutzia.</title>
        <authorList>
            <person name="Liu X."/>
        </authorList>
    </citation>
    <scope>NUCLEOTIDE SEQUENCE [LARGE SCALE GENOMIC DNA]</scope>
    <source>
        <strain evidence="8 9">R22</strain>
    </source>
</reference>
<keyword evidence="2" id="KW-0479">Metal-binding</keyword>
<keyword evidence="5" id="KW-0411">Iron-sulfur</keyword>
<organism evidence="8 9">
    <name type="scientific">Adlercreutzia shanghongiae</name>
    <dbReference type="NCBI Taxonomy" id="3111773"/>
    <lineage>
        <taxon>Bacteria</taxon>
        <taxon>Bacillati</taxon>
        <taxon>Actinomycetota</taxon>
        <taxon>Coriobacteriia</taxon>
        <taxon>Eggerthellales</taxon>
        <taxon>Eggerthellaceae</taxon>
        <taxon>Adlercreutzia</taxon>
    </lineage>
</organism>
<dbReference type="Proteomes" id="UP001343724">
    <property type="component" value="Unassembled WGS sequence"/>
</dbReference>
<accession>A0ABU6IZB9</accession>
<dbReference type="PROSITE" id="PS00198">
    <property type="entry name" value="4FE4S_FER_1"/>
    <property type="match status" value="2"/>
</dbReference>
<feature type="compositionally biased region" description="Basic and acidic residues" evidence="6">
    <location>
        <begin position="524"/>
        <end position="548"/>
    </location>
</feature>
<dbReference type="RefSeq" id="WP_326440198.1">
    <property type="nucleotide sequence ID" value="NZ_JAYMFH010000009.1"/>
</dbReference>
<comment type="caution">
    <text evidence="8">The sequence shown here is derived from an EMBL/GenBank/DDBJ whole genome shotgun (WGS) entry which is preliminary data.</text>
</comment>
<dbReference type="Pfam" id="PF12838">
    <property type="entry name" value="Fer4_7"/>
    <property type="match status" value="1"/>
</dbReference>
<evidence type="ECO:0000256" key="4">
    <source>
        <dbReference type="ARBA" id="ARBA00023004"/>
    </source>
</evidence>
<feature type="domain" description="4Fe-4S ferredoxin-type" evidence="7">
    <location>
        <begin position="55"/>
        <end position="84"/>
    </location>
</feature>
<protein>
    <submittedName>
        <fullName evidence="8">4Fe-4S binding protein</fullName>
    </submittedName>
</protein>
<proteinExistence type="predicted"/>
<evidence type="ECO:0000259" key="7">
    <source>
        <dbReference type="PROSITE" id="PS51379"/>
    </source>
</evidence>
<dbReference type="InterPro" id="IPR017896">
    <property type="entry name" value="4Fe4S_Fe-S-bd"/>
</dbReference>
<dbReference type="SUPFAM" id="SSF54862">
    <property type="entry name" value="4Fe-4S ferredoxins"/>
    <property type="match status" value="2"/>
</dbReference>
<gene>
    <name evidence="8" type="ORF">VJ920_07665</name>
</gene>
<feature type="domain" description="4Fe-4S ferredoxin-type" evidence="7">
    <location>
        <begin position="445"/>
        <end position="474"/>
    </location>
</feature>
<dbReference type="Pfam" id="PF00037">
    <property type="entry name" value="Fer4"/>
    <property type="match status" value="1"/>
</dbReference>
<evidence type="ECO:0000313" key="8">
    <source>
        <dbReference type="EMBL" id="MEC4295185.1"/>
    </source>
</evidence>
<feature type="region of interest" description="Disordered" evidence="6">
    <location>
        <begin position="521"/>
        <end position="548"/>
    </location>
</feature>
<dbReference type="InterPro" id="IPR017900">
    <property type="entry name" value="4Fe4S_Fe_S_CS"/>
</dbReference>
<evidence type="ECO:0000256" key="2">
    <source>
        <dbReference type="ARBA" id="ARBA00022723"/>
    </source>
</evidence>
<dbReference type="PANTHER" id="PTHR43687:SF3">
    <property type="entry name" value="4FE-4S FERREDOXIN-TYPE DOMAIN-CONTAINING PROTEIN"/>
    <property type="match status" value="1"/>
</dbReference>
<feature type="region of interest" description="Disordered" evidence="6">
    <location>
        <begin position="312"/>
        <end position="349"/>
    </location>
</feature>
<keyword evidence="4" id="KW-0408">Iron</keyword>
<dbReference type="InterPro" id="IPR050572">
    <property type="entry name" value="Fe-S_Ferredoxin"/>
</dbReference>
<keyword evidence="1" id="KW-0004">4Fe-4S</keyword>
<feature type="region of interest" description="Disordered" evidence="6">
    <location>
        <begin position="222"/>
        <end position="270"/>
    </location>
</feature>
<evidence type="ECO:0000256" key="6">
    <source>
        <dbReference type="SAM" id="MobiDB-lite"/>
    </source>
</evidence>
<keyword evidence="3" id="KW-0560">Oxidoreductase</keyword>
<dbReference type="Pfam" id="PF02662">
    <property type="entry name" value="FlpD"/>
    <property type="match status" value="1"/>
</dbReference>
<name>A0ABU6IZB9_9ACTN</name>
<keyword evidence="9" id="KW-1185">Reference proteome</keyword>